<evidence type="ECO:0000256" key="6">
    <source>
        <dbReference type="ARBA" id="ARBA00023288"/>
    </source>
</evidence>
<organism evidence="9 10">
    <name type="scientific">Hucho hucho</name>
    <name type="common">huchen</name>
    <dbReference type="NCBI Taxonomy" id="62062"/>
    <lineage>
        <taxon>Eukaryota</taxon>
        <taxon>Metazoa</taxon>
        <taxon>Chordata</taxon>
        <taxon>Craniata</taxon>
        <taxon>Vertebrata</taxon>
        <taxon>Euteleostomi</taxon>
        <taxon>Actinopterygii</taxon>
        <taxon>Neopterygii</taxon>
        <taxon>Teleostei</taxon>
        <taxon>Protacanthopterygii</taxon>
        <taxon>Salmoniformes</taxon>
        <taxon>Salmonidae</taxon>
        <taxon>Salmoninae</taxon>
        <taxon>Hucho</taxon>
    </lineage>
</organism>
<keyword evidence="10" id="KW-1185">Reference proteome</keyword>
<keyword evidence="4 8" id="KW-0472">Membrane</keyword>
<keyword evidence="8" id="KW-1133">Transmembrane helix</keyword>
<keyword evidence="5" id="KW-1015">Disulfide bond</keyword>
<accession>A0A4W5QJ10</accession>
<feature type="transmembrane region" description="Helical" evidence="8">
    <location>
        <begin position="84"/>
        <end position="101"/>
    </location>
</feature>
<evidence type="ECO:0000256" key="8">
    <source>
        <dbReference type="SAM" id="Phobius"/>
    </source>
</evidence>
<feature type="transmembrane region" description="Helical" evidence="8">
    <location>
        <begin position="20"/>
        <end position="40"/>
    </location>
</feature>
<evidence type="ECO:0000256" key="7">
    <source>
        <dbReference type="ARBA" id="ARBA00034476"/>
    </source>
</evidence>
<evidence type="ECO:0000256" key="5">
    <source>
        <dbReference type="ARBA" id="ARBA00023157"/>
    </source>
</evidence>
<comment type="subcellular location">
    <subcellularLocation>
        <location evidence="7">Mitochondrion inner membrane</location>
        <topology evidence="7">Lipid-anchor</topology>
    </subcellularLocation>
</comment>
<keyword evidence="6" id="KW-0449">Lipoprotein</keyword>
<evidence type="ECO:0000313" key="10">
    <source>
        <dbReference type="Proteomes" id="UP000314982"/>
    </source>
</evidence>
<evidence type="ECO:0000256" key="3">
    <source>
        <dbReference type="ARBA" id="ARBA00023128"/>
    </source>
</evidence>
<reference evidence="10" key="1">
    <citation type="submission" date="2018-06" db="EMBL/GenBank/DDBJ databases">
        <title>Genome assembly of Danube salmon.</title>
        <authorList>
            <person name="Macqueen D.J."/>
            <person name="Gundappa M.K."/>
        </authorList>
    </citation>
    <scope>NUCLEOTIDE SEQUENCE [LARGE SCALE GENOMIC DNA]</scope>
</reference>
<dbReference type="AlphaFoldDB" id="A0A4W5QJ10"/>
<evidence type="ECO:0000256" key="4">
    <source>
        <dbReference type="ARBA" id="ARBA00023136"/>
    </source>
</evidence>
<reference evidence="9" key="2">
    <citation type="submission" date="2025-08" db="UniProtKB">
        <authorList>
            <consortium name="Ensembl"/>
        </authorList>
    </citation>
    <scope>IDENTIFICATION</scope>
</reference>
<dbReference type="GO" id="GO:0061617">
    <property type="term" value="C:MICOS complex"/>
    <property type="evidence" value="ECO:0007669"/>
    <property type="project" value="InterPro"/>
</dbReference>
<keyword evidence="1" id="KW-0519">Myristate</keyword>
<reference evidence="9" key="3">
    <citation type="submission" date="2025-09" db="UniProtKB">
        <authorList>
            <consortium name="Ensembl"/>
        </authorList>
    </citation>
    <scope>IDENTIFICATION</scope>
</reference>
<dbReference type="Proteomes" id="UP000314982">
    <property type="component" value="Unassembled WGS sequence"/>
</dbReference>
<evidence type="ECO:0000313" key="9">
    <source>
        <dbReference type="Ensembl" id="ENSHHUP00000073965.1"/>
    </source>
</evidence>
<evidence type="ECO:0000256" key="2">
    <source>
        <dbReference type="ARBA" id="ARBA00022792"/>
    </source>
</evidence>
<dbReference type="GeneTree" id="ENSGT00970000193804"/>
<dbReference type="Ensembl" id="ENSHHUT00000076398.1">
    <property type="protein sequence ID" value="ENSHHUP00000073965.1"/>
    <property type="gene ID" value="ENSHHUG00000043389.1"/>
</dbReference>
<evidence type="ECO:0000256" key="1">
    <source>
        <dbReference type="ARBA" id="ARBA00022707"/>
    </source>
</evidence>
<name>A0A4W5QJ10_9TELE</name>
<proteinExistence type="predicted"/>
<dbReference type="InterPro" id="IPR007964">
    <property type="entry name" value="MIC19/MIC25"/>
</dbReference>
<dbReference type="Pfam" id="PF05300">
    <property type="entry name" value="MIC19_MIC25"/>
    <property type="match status" value="1"/>
</dbReference>
<feature type="transmembrane region" description="Helical" evidence="8">
    <location>
        <begin position="52"/>
        <end position="72"/>
    </location>
</feature>
<keyword evidence="3" id="KW-0496">Mitochondrion</keyword>
<keyword evidence="2" id="KW-0999">Mitochondrion inner membrane</keyword>
<sequence length="270" mass="31597">GFNSGGDRWCVADLTLPSPLFWLYSPPLFWLYSPPLFWLYSPPLFWLYSPPLFWLYSPPLFWLYSPPLFWLYSPPLFWLYSPPLFWLYSPPLFWLYSPPLFSSRCIAHKAREPERQEASPTSLPSQHTHTVFYCPQLVNIRMVNTHRHIIQCMSHTYTHWPTVPHPALSVCLSPIVDEEELRKKITEDLQKGLLKERAKAEQELQAWLEEEKVHAASFAEAEAQASVKDEVGRILELERATTHNTLTQAVLREKVSTEDERLRAQLYVSP</sequence>
<protein>
    <submittedName>
        <fullName evidence="9">Uncharacterized protein</fullName>
    </submittedName>
</protein>
<keyword evidence="8" id="KW-0812">Transmembrane</keyword>